<feature type="non-terminal residue" evidence="3">
    <location>
        <position position="439"/>
    </location>
</feature>
<dbReference type="RefSeq" id="WP_163299751.1">
    <property type="nucleotide sequence ID" value="NZ_JAAGRR010000185.1"/>
</dbReference>
<evidence type="ECO:0000256" key="1">
    <source>
        <dbReference type="ARBA" id="ARBA00022737"/>
    </source>
</evidence>
<dbReference type="InterPro" id="IPR056823">
    <property type="entry name" value="TEN-like_YD-shell"/>
</dbReference>
<protein>
    <submittedName>
        <fullName evidence="3">RHS repeat protein</fullName>
    </submittedName>
</protein>
<organism evidence="3 4">
    <name type="scientific">Dissulfurirhabdus thermomarina</name>
    <dbReference type="NCBI Taxonomy" id="1765737"/>
    <lineage>
        <taxon>Bacteria</taxon>
        <taxon>Deltaproteobacteria</taxon>
        <taxon>Dissulfurirhabdaceae</taxon>
        <taxon>Dissulfurirhabdus</taxon>
    </lineage>
</organism>
<evidence type="ECO:0000313" key="4">
    <source>
        <dbReference type="Proteomes" id="UP000469346"/>
    </source>
</evidence>
<dbReference type="Pfam" id="PF05593">
    <property type="entry name" value="RHS_repeat"/>
    <property type="match status" value="3"/>
</dbReference>
<dbReference type="Proteomes" id="UP000469346">
    <property type="component" value="Unassembled WGS sequence"/>
</dbReference>
<reference evidence="3 4" key="1">
    <citation type="submission" date="2020-02" db="EMBL/GenBank/DDBJ databases">
        <title>Comparative genomics of sulfur disproportionating microorganisms.</title>
        <authorList>
            <person name="Ward L.M."/>
            <person name="Bertran E."/>
            <person name="Johnston D.T."/>
        </authorList>
    </citation>
    <scope>NUCLEOTIDE SEQUENCE [LARGE SCALE GENOMIC DNA]</scope>
    <source>
        <strain evidence="3 4">DSM 100025</strain>
    </source>
</reference>
<dbReference type="PANTHER" id="PTHR32305">
    <property type="match status" value="1"/>
</dbReference>
<feature type="domain" description="Teneurin-like YD-shell" evidence="2">
    <location>
        <begin position="197"/>
        <end position="434"/>
    </location>
</feature>
<name>A0A6N9TQE6_DISTH</name>
<dbReference type="NCBIfam" id="TIGR01643">
    <property type="entry name" value="YD_repeat_2x"/>
    <property type="match status" value="6"/>
</dbReference>
<dbReference type="Gene3D" id="2.180.10.10">
    <property type="entry name" value="RHS repeat-associated core"/>
    <property type="match status" value="1"/>
</dbReference>
<dbReference type="InterPro" id="IPR006530">
    <property type="entry name" value="YD"/>
</dbReference>
<sequence length="439" mass="48238">MNFNAAGCPSCGAGGPRPLSVTDAEGRTTRFRYDGAGRLVAEVDPLGHETHYAYDAAGRLVRKTDPEGRTLRFAYDAAGRLTSRRCPDGTNATFAYDGTGRLVHAENAAIAYDFAYDAAGRLLSVTDSAGHRVSYAYDAAGRRTRLSFPNGIETAYSTDAAGRLVGISSSGGRHGKALPDLTYELDPVGLRVLRVLDRRRTAYAYDALDRLVEVRPGDEGHRAERYAYDLAGNRLSGPRRHDAYAYDGAGRLVSGPGFTCGHDAAGRLVRKVEEGDEPAAWTYAYDALGRLVRATRLSPSGETLSVDFTYDPFGRRIGKRVERTDREGEVRVMRAEFVYDGAVPLLETREGKKPVTTWYLFVPGSFEPLALEQGGRAYFYHLDGLGTPLALTDAEGRQAVRYDYAAFGARRRHGGRVRQALVFPGQYYDEETGLHYNWN</sequence>
<dbReference type="SUPFAM" id="SSF69304">
    <property type="entry name" value="Tricorn protease N-terminal domain"/>
    <property type="match status" value="1"/>
</dbReference>
<keyword evidence="1" id="KW-0677">Repeat</keyword>
<gene>
    <name evidence="3" type="ORF">G3N55_11625</name>
</gene>
<dbReference type="Pfam" id="PF25023">
    <property type="entry name" value="TEN_YD-shell"/>
    <property type="match status" value="1"/>
</dbReference>
<dbReference type="EMBL" id="JAAGRR010000185">
    <property type="protein sequence ID" value="NDY43485.1"/>
    <property type="molecule type" value="Genomic_DNA"/>
</dbReference>
<evidence type="ECO:0000313" key="3">
    <source>
        <dbReference type="EMBL" id="NDY43485.1"/>
    </source>
</evidence>
<evidence type="ECO:0000259" key="2">
    <source>
        <dbReference type="Pfam" id="PF25023"/>
    </source>
</evidence>
<dbReference type="Gene3D" id="3.90.930.1">
    <property type="match status" value="1"/>
</dbReference>
<dbReference type="PANTHER" id="PTHR32305:SF15">
    <property type="entry name" value="PROTEIN RHSA-RELATED"/>
    <property type="match status" value="1"/>
</dbReference>
<comment type="caution">
    <text evidence="3">The sequence shown here is derived from an EMBL/GenBank/DDBJ whole genome shotgun (WGS) entry which is preliminary data.</text>
</comment>
<dbReference type="InterPro" id="IPR050708">
    <property type="entry name" value="T6SS_VgrG/RHS"/>
</dbReference>
<proteinExistence type="predicted"/>
<accession>A0A6N9TQE6</accession>
<keyword evidence="4" id="KW-1185">Reference proteome</keyword>
<dbReference type="AlphaFoldDB" id="A0A6N9TQE6"/>
<dbReference type="InterPro" id="IPR031325">
    <property type="entry name" value="RHS_repeat"/>
</dbReference>